<keyword evidence="4" id="KW-1185">Reference proteome</keyword>
<dbReference type="EMBL" id="LTAZ01000023">
    <property type="protein sequence ID" value="KYH23731.1"/>
    <property type="molecule type" value="Genomic_DNA"/>
</dbReference>
<comment type="caution">
    <text evidence="3">The sequence shown here is derived from an EMBL/GenBank/DDBJ whole genome shotgun (WGS) entry which is preliminary data.</text>
</comment>
<dbReference type="RefSeq" id="WP_245634282.1">
    <property type="nucleotide sequence ID" value="NZ_LTAZ01000023.1"/>
</dbReference>
<dbReference type="AlphaFoldDB" id="A0A151A7S7"/>
<evidence type="ECO:0000313" key="3">
    <source>
        <dbReference type="EMBL" id="KYH23731.1"/>
    </source>
</evidence>
<dbReference type="PATRIC" id="fig|1008153.3.peg.4517"/>
<evidence type="ECO:0000256" key="1">
    <source>
        <dbReference type="SAM" id="Coils"/>
    </source>
</evidence>
<accession>A0A151A7S7</accession>
<proteinExistence type="predicted"/>
<evidence type="ECO:0000256" key="2">
    <source>
        <dbReference type="SAM" id="MobiDB-lite"/>
    </source>
</evidence>
<feature type="compositionally biased region" description="Basic and acidic residues" evidence="2">
    <location>
        <begin position="148"/>
        <end position="159"/>
    </location>
</feature>
<dbReference type="InterPro" id="IPR053842">
    <property type="entry name" value="NikA-like"/>
</dbReference>
<keyword evidence="1" id="KW-0175">Coiled coil</keyword>
<name>A0A151A7S7_9EURY</name>
<feature type="coiled-coil region" evidence="1">
    <location>
        <begin position="44"/>
        <end position="91"/>
    </location>
</feature>
<dbReference type="Proteomes" id="UP000075321">
    <property type="component" value="Unassembled WGS sequence"/>
</dbReference>
<feature type="compositionally biased region" description="Acidic residues" evidence="2">
    <location>
        <begin position="131"/>
        <end position="144"/>
    </location>
</feature>
<evidence type="ECO:0000313" key="4">
    <source>
        <dbReference type="Proteomes" id="UP000075321"/>
    </source>
</evidence>
<gene>
    <name evidence="3" type="ORF">HAPAU_42110</name>
</gene>
<protein>
    <submittedName>
        <fullName evidence="3">Uncharacterized protein</fullName>
    </submittedName>
</protein>
<organism evidence="3 4">
    <name type="scientific">Halalkalicoccus paucihalophilus</name>
    <dbReference type="NCBI Taxonomy" id="1008153"/>
    <lineage>
        <taxon>Archaea</taxon>
        <taxon>Methanobacteriati</taxon>
        <taxon>Methanobacteriota</taxon>
        <taxon>Stenosarchaea group</taxon>
        <taxon>Halobacteria</taxon>
        <taxon>Halobacteriales</taxon>
        <taxon>Halococcaceae</taxon>
        <taxon>Halalkalicoccus</taxon>
    </lineage>
</organism>
<feature type="region of interest" description="Disordered" evidence="2">
    <location>
        <begin position="124"/>
        <end position="159"/>
    </location>
</feature>
<sequence>MTNNNTSDGRTKRVTFYVNAEERDALKQEADDRGKSLSGYCLQLIRRQRQLDAEEQLAEDLNVEQRLTQIVNEAAEDMADAAQALEEQQRLSGKYSIALWELLKADYADPKRRDAIATSHERLNKVIDMEAPPDADDLEEDEPQSDSGKAKSVDELLDR</sequence>
<dbReference type="Pfam" id="PF21983">
    <property type="entry name" value="NikA-like"/>
    <property type="match status" value="1"/>
</dbReference>
<reference evidence="3 4" key="1">
    <citation type="submission" date="2016-02" db="EMBL/GenBank/DDBJ databases">
        <title>Genome sequence of Halalkalicoccus paucihalophilus DSM 24557.</title>
        <authorList>
            <person name="Poehlein A."/>
            <person name="Daniel R."/>
        </authorList>
    </citation>
    <scope>NUCLEOTIDE SEQUENCE [LARGE SCALE GENOMIC DNA]</scope>
    <source>
        <strain evidence="3 4">DSM 24557</strain>
    </source>
</reference>